<protein>
    <submittedName>
        <fullName evidence="2">Putative recombinase</fullName>
    </submittedName>
</protein>
<accession>Q8UZC5</accession>
<dbReference type="GeneID" id="40525936"/>
<dbReference type="RefSeq" id="YP_009665774.1">
    <property type="nucleotide sequence ID" value="NC_043271.1"/>
</dbReference>
<gene>
    <name evidence="2" type="primary">14g1</name>
</gene>
<dbReference type="EMBL" id="AJ278677">
    <property type="protein sequence ID" value="CAC82100.3"/>
    <property type="molecule type" value="Genomic_DNA"/>
</dbReference>
<proteinExistence type="predicted"/>
<sequence>MHIRRERVKNHPKLPKTFNELRNILVNYGPAQTIYQGQVVISKTCSAVIFASNAVLERMNDSQELYVDGTFKCVPKDIGAKQLLIFHMRKMDVGIASVLVLCTNQGTDLYKGIWNFLLERVPRLKENLKFVMMDFERALIKSTKETMPSVVIRGCWFHFTKAISTYWQDLGLKNVPSSSVQDILSLSWVLPLLPKKHFPTAIAFYEKKAEEVEPEYQDKVNKFIAYLKKQWLRIAEIVSLWGSPIRTNNICESFHRWVSKRLGNHPNFYVFIDKLTKVITEIENKWQELQRDGSASGTKCFKQFKIDSYIHNQQIALRNGRIDVDEFLLKMKTRTVKDFIQLKLYSPQNVKDFNLEDRLDPEELADLLGHPQGMEVIDHTTVESSKVMQKKKSTITQDLEVTQEPEVLQEAMAEPVTVPETVEVKPNPVVRKRKPAYLSHNSEILTRKSKQRKLRGRPTKESQQKSYAAGLSSKTTSKRISKNKKSRSLLVLKDEPRYKISPTLKAALKRAEKNKGHYIQRITDNEPRFKFSPSFKKILIKEERSTIQ</sequence>
<reference evidence="2" key="1">
    <citation type="journal article" date="2002" name="J. Gen. Virol.">
        <title>Characterization of Chelonus inanitus polydnavirus segments: sequences and analysis, excision site and demonstration of clustering.</title>
        <authorList>
            <person name="Wyder S."/>
            <person name="Tschannen A."/>
            <person name="Hochuli A."/>
            <person name="Gruber A."/>
            <person name="Saladin V."/>
            <person name="Zumbach S."/>
            <person name="Lanzrein B."/>
        </authorList>
    </citation>
    <scope>NUCLEOTIDE SEQUENCE</scope>
</reference>
<dbReference type="KEGG" id="vg:40525936"/>
<organism evidence="2">
    <name type="scientific">Bracoviriform inaniti</name>
    <dbReference type="NCBI Taxonomy" id="36344"/>
    <lineage>
        <taxon>Viruses</taxon>
        <taxon>Viruses incertae sedis</taxon>
        <taxon>Polydnaviriformidae</taxon>
        <taxon>Bracoviriform</taxon>
    </lineage>
</organism>
<feature type="compositionally biased region" description="Basic residues" evidence="1">
    <location>
        <begin position="476"/>
        <end position="487"/>
    </location>
</feature>
<feature type="region of interest" description="Disordered" evidence="1">
    <location>
        <begin position="448"/>
        <end position="488"/>
    </location>
</feature>
<evidence type="ECO:0000313" key="2">
    <source>
        <dbReference type="EMBL" id="CAC82100.3"/>
    </source>
</evidence>
<evidence type="ECO:0000256" key="1">
    <source>
        <dbReference type="SAM" id="MobiDB-lite"/>
    </source>
</evidence>
<name>Q8UZC5_9VIRU</name>
<feature type="compositionally biased region" description="Basic residues" evidence="1">
    <location>
        <begin position="448"/>
        <end position="457"/>
    </location>
</feature>